<feature type="domain" description="Alginate lyase" evidence="4">
    <location>
        <begin position="143"/>
        <end position="262"/>
    </location>
</feature>
<dbReference type="RefSeq" id="WP_212535389.1">
    <property type="nucleotide sequence ID" value="NZ_JAGTUU010000002.1"/>
</dbReference>
<keyword evidence="1 3" id="KW-0732">Signal</keyword>
<dbReference type="InterPro" id="IPR008929">
    <property type="entry name" value="Chondroitin_lyas"/>
</dbReference>
<proteinExistence type="predicted"/>
<sequence>MRLAAMALLGTLSAPAWAQDCPAPVDPVLKLDFDSRYQADDPTRSTLDKQAEAEAVAALDPLDDFLRLQADRAEAMLKAEGDARRAHADCLIGHLAHWARADALADQRSETVRLTIGSRLAAAAVVARAAIPHTTDYQGLDLTRVWLGRRVEEQMTFWEGAPDGAAQGNLRAWAAMAAAATADMLNDPVMRGWAAWSTVYILCTADTEGALPQEMARGRLALHYQLHALAPISATALLLERQGLSVRDRCGGALERVARFALGDLETGAASAALSGETQSFFDGSDDKLQDFQLAWLEPYIALTADPLAESLAAPRRPLSFSKLGGNQTLLWAP</sequence>
<name>A0A8J8B767_9RHOB</name>
<organism evidence="5 6">
    <name type="scientific">Thetidibacter halocola</name>
    <dbReference type="NCBI Taxonomy" id="2827239"/>
    <lineage>
        <taxon>Bacteria</taxon>
        <taxon>Pseudomonadati</taxon>
        <taxon>Pseudomonadota</taxon>
        <taxon>Alphaproteobacteria</taxon>
        <taxon>Rhodobacterales</taxon>
        <taxon>Roseobacteraceae</taxon>
        <taxon>Thetidibacter</taxon>
    </lineage>
</organism>
<accession>A0A8J8B767</accession>
<dbReference type="EMBL" id="JAGTUU010000002">
    <property type="protein sequence ID" value="MBS0123409.1"/>
    <property type="molecule type" value="Genomic_DNA"/>
</dbReference>
<evidence type="ECO:0000256" key="2">
    <source>
        <dbReference type="ARBA" id="ARBA00023239"/>
    </source>
</evidence>
<dbReference type="GO" id="GO:0042597">
    <property type="term" value="C:periplasmic space"/>
    <property type="evidence" value="ECO:0007669"/>
    <property type="project" value="InterPro"/>
</dbReference>
<dbReference type="Gene3D" id="1.50.10.100">
    <property type="entry name" value="Chondroitin AC/alginate lyase"/>
    <property type="match status" value="1"/>
</dbReference>
<comment type="caution">
    <text evidence="5">The sequence shown here is derived from an EMBL/GenBank/DDBJ whole genome shotgun (WGS) entry which is preliminary data.</text>
</comment>
<dbReference type="AlphaFoldDB" id="A0A8J8B767"/>
<dbReference type="Proteomes" id="UP000681356">
    <property type="component" value="Unassembled WGS sequence"/>
</dbReference>
<feature type="signal peptide" evidence="3">
    <location>
        <begin position="1"/>
        <end position="18"/>
    </location>
</feature>
<evidence type="ECO:0000256" key="3">
    <source>
        <dbReference type="SAM" id="SignalP"/>
    </source>
</evidence>
<evidence type="ECO:0000313" key="6">
    <source>
        <dbReference type="Proteomes" id="UP000681356"/>
    </source>
</evidence>
<evidence type="ECO:0000259" key="4">
    <source>
        <dbReference type="Pfam" id="PF05426"/>
    </source>
</evidence>
<evidence type="ECO:0000256" key="1">
    <source>
        <dbReference type="ARBA" id="ARBA00022729"/>
    </source>
</evidence>
<dbReference type="Pfam" id="PF05426">
    <property type="entry name" value="Alginate_lyase"/>
    <property type="match status" value="1"/>
</dbReference>
<protein>
    <submittedName>
        <fullName evidence="5">Alginate lyase family protein</fullName>
    </submittedName>
</protein>
<keyword evidence="6" id="KW-1185">Reference proteome</keyword>
<evidence type="ECO:0000313" key="5">
    <source>
        <dbReference type="EMBL" id="MBS0123409.1"/>
    </source>
</evidence>
<reference evidence="5" key="1">
    <citation type="submission" date="2021-04" db="EMBL/GenBank/DDBJ databases">
        <authorList>
            <person name="Yoon J."/>
        </authorList>
    </citation>
    <scope>NUCLEOTIDE SEQUENCE</scope>
    <source>
        <strain evidence="5">KMU-90</strain>
    </source>
</reference>
<feature type="chain" id="PRO_5035177943" evidence="3">
    <location>
        <begin position="19"/>
        <end position="334"/>
    </location>
</feature>
<dbReference type="InterPro" id="IPR008397">
    <property type="entry name" value="Alginate_lyase_dom"/>
</dbReference>
<gene>
    <name evidence="5" type="ORF">KB874_04630</name>
</gene>
<dbReference type="SUPFAM" id="SSF48230">
    <property type="entry name" value="Chondroitin AC/alginate lyase"/>
    <property type="match status" value="1"/>
</dbReference>
<dbReference type="GO" id="GO:0016829">
    <property type="term" value="F:lyase activity"/>
    <property type="evidence" value="ECO:0007669"/>
    <property type="project" value="UniProtKB-KW"/>
</dbReference>
<keyword evidence="2 5" id="KW-0456">Lyase</keyword>